<dbReference type="EMBL" id="JAWRVE010000059">
    <property type="protein sequence ID" value="KAL1865878.1"/>
    <property type="molecule type" value="Genomic_DNA"/>
</dbReference>
<organism evidence="2 3">
    <name type="scientific">Diaporthe australafricana</name>
    <dbReference type="NCBI Taxonomy" id="127596"/>
    <lineage>
        <taxon>Eukaryota</taxon>
        <taxon>Fungi</taxon>
        <taxon>Dikarya</taxon>
        <taxon>Ascomycota</taxon>
        <taxon>Pezizomycotina</taxon>
        <taxon>Sordariomycetes</taxon>
        <taxon>Sordariomycetidae</taxon>
        <taxon>Diaporthales</taxon>
        <taxon>Diaporthaceae</taxon>
        <taxon>Diaporthe</taxon>
    </lineage>
</organism>
<evidence type="ECO:0000313" key="3">
    <source>
        <dbReference type="Proteomes" id="UP001583177"/>
    </source>
</evidence>
<feature type="compositionally biased region" description="Basic and acidic residues" evidence="1">
    <location>
        <begin position="145"/>
        <end position="159"/>
    </location>
</feature>
<gene>
    <name evidence="2" type="ORF">Daus18300_006990</name>
</gene>
<dbReference type="Proteomes" id="UP001583177">
    <property type="component" value="Unassembled WGS sequence"/>
</dbReference>
<proteinExistence type="predicted"/>
<comment type="caution">
    <text evidence="2">The sequence shown here is derived from an EMBL/GenBank/DDBJ whole genome shotgun (WGS) entry which is preliminary data.</text>
</comment>
<reference evidence="2 3" key="1">
    <citation type="journal article" date="2024" name="IMA Fungus">
        <title>IMA Genome - F19 : A genome assembly and annotation guide to empower mycologists, including annotated draft genome sequences of Ceratocystis pirilliformis, Diaporthe australafricana, Fusarium ophioides, Paecilomyces lecythidis, and Sporothrix stenoceras.</title>
        <authorList>
            <person name="Aylward J."/>
            <person name="Wilson A.M."/>
            <person name="Visagie C.M."/>
            <person name="Spraker J."/>
            <person name="Barnes I."/>
            <person name="Buitendag C."/>
            <person name="Ceriani C."/>
            <person name="Del Mar Angel L."/>
            <person name="du Plessis D."/>
            <person name="Fuchs T."/>
            <person name="Gasser K."/>
            <person name="Kramer D."/>
            <person name="Li W."/>
            <person name="Munsamy K."/>
            <person name="Piso A."/>
            <person name="Price J.L."/>
            <person name="Sonnekus B."/>
            <person name="Thomas C."/>
            <person name="van der Nest A."/>
            <person name="van Dijk A."/>
            <person name="van Heerden A."/>
            <person name="van Vuuren N."/>
            <person name="Yilmaz N."/>
            <person name="Duong T.A."/>
            <person name="van der Merwe N.A."/>
            <person name="Wingfield M.J."/>
            <person name="Wingfield B.D."/>
        </authorList>
    </citation>
    <scope>NUCLEOTIDE SEQUENCE [LARGE SCALE GENOMIC DNA]</scope>
    <source>
        <strain evidence="2 3">CMW 18300</strain>
    </source>
</reference>
<sequence>MEDKNNEKILGFTKREPEILIMSLQVLMPNKIATNGCSAKPSDLVRIGAYEDAATAGSQYAALRAKVMALRSLPKCTDQADDGNNEDIKENKKRAHASTTREGSKRISARAGAARAGGAAREHDERERPTKKRRLGEGLIDEDLPNEKDWENMGHWKAC</sequence>
<accession>A0ABR3WQE1</accession>
<evidence type="ECO:0000313" key="2">
    <source>
        <dbReference type="EMBL" id="KAL1865878.1"/>
    </source>
</evidence>
<name>A0ABR3WQE1_9PEZI</name>
<protein>
    <submittedName>
        <fullName evidence="2">Uncharacterized protein</fullName>
    </submittedName>
</protein>
<keyword evidence="3" id="KW-1185">Reference proteome</keyword>
<feature type="region of interest" description="Disordered" evidence="1">
    <location>
        <begin position="76"/>
        <end position="159"/>
    </location>
</feature>
<feature type="compositionally biased region" description="Low complexity" evidence="1">
    <location>
        <begin position="109"/>
        <end position="119"/>
    </location>
</feature>
<evidence type="ECO:0000256" key="1">
    <source>
        <dbReference type="SAM" id="MobiDB-lite"/>
    </source>
</evidence>